<dbReference type="SUPFAM" id="SSF51445">
    <property type="entry name" value="(Trans)glycosidases"/>
    <property type="match status" value="1"/>
</dbReference>
<dbReference type="EMBL" id="FXTK01000002">
    <property type="protein sequence ID" value="SMO40324.1"/>
    <property type="molecule type" value="Genomic_DNA"/>
</dbReference>
<dbReference type="RefSeq" id="WP_221930382.1">
    <property type="nucleotide sequence ID" value="NZ_FXTK01000002.1"/>
</dbReference>
<accession>A0A521AZP1</accession>
<name>A0A521AZP1_9RHOB</name>
<protein>
    <submittedName>
        <fullName evidence="2">Glycoside-hydrolase family GH114</fullName>
    </submittedName>
</protein>
<dbReference type="InterPro" id="IPR017853">
    <property type="entry name" value="GH"/>
</dbReference>
<organism evidence="2 3">
    <name type="scientific">Paracoccus laeviglucosivorans</name>
    <dbReference type="NCBI Taxonomy" id="1197861"/>
    <lineage>
        <taxon>Bacteria</taxon>
        <taxon>Pseudomonadati</taxon>
        <taxon>Pseudomonadota</taxon>
        <taxon>Alphaproteobacteria</taxon>
        <taxon>Rhodobacterales</taxon>
        <taxon>Paracoccaceae</taxon>
        <taxon>Paracoccus</taxon>
    </lineage>
</organism>
<evidence type="ECO:0000313" key="3">
    <source>
        <dbReference type="Proteomes" id="UP000319014"/>
    </source>
</evidence>
<evidence type="ECO:0000313" key="2">
    <source>
        <dbReference type="EMBL" id="SMO40324.1"/>
    </source>
</evidence>
<dbReference type="PANTHER" id="PTHR35273:SF2">
    <property type="entry name" value="ALPHA-GALACTOSIDASE"/>
    <property type="match status" value="1"/>
</dbReference>
<reference evidence="2 3" key="1">
    <citation type="submission" date="2017-05" db="EMBL/GenBank/DDBJ databases">
        <authorList>
            <person name="Varghese N."/>
            <person name="Submissions S."/>
        </authorList>
    </citation>
    <scope>NUCLEOTIDE SEQUENCE [LARGE SCALE GENOMIC DNA]</scope>
    <source>
        <strain evidence="2 3">DSM 100094</strain>
    </source>
</reference>
<dbReference type="Gene3D" id="3.20.20.70">
    <property type="entry name" value="Aldolase class I"/>
    <property type="match status" value="1"/>
</dbReference>
<sequence length="269" mass="29235">MKHFAPAVMFVWVIAAPGCADTEWRLPPTAGAADYQLGGAYRPDPRVTIVARDSHAQPEPGLYNICYVNGFQTQPGELQTWIDDHPDAVLHDGEGNPVSDPGWPDEYALDTRSARSRTQIAEVVGRAIARCAASGFDAVEFDNLDSWTRFDGLTEQGNLALAAELVDLAHHRGLAAGQKNAPDLGDKGPGAGFDFVISEECAAWNECGAYRAQYGSHHIDIEYQDALPKGHSFDTLCRLPDQPDLTVLRDHLLRTPGQPGYVFGLCPVP</sequence>
<dbReference type="InterPro" id="IPR004352">
    <property type="entry name" value="GH114_TIM-barrel"/>
</dbReference>
<feature type="domain" description="Glycoside-hydrolase family GH114 TIM-barrel" evidence="1">
    <location>
        <begin position="34"/>
        <end position="238"/>
    </location>
</feature>
<gene>
    <name evidence="2" type="ORF">SAMN06265221_10215</name>
</gene>
<dbReference type="Proteomes" id="UP000319014">
    <property type="component" value="Unassembled WGS sequence"/>
</dbReference>
<dbReference type="PANTHER" id="PTHR35273">
    <property type="entry name" value="ALPHA-1,4 POLYGALACTOSAMINIDASE, PUTATIVE (AFU_ORTHOLOGUE AFUA_3G07890)-RELATED"/>
    <property type="match status" value="1"/>
</dbReference>
<evidence type="ECO:0000259" key="1">
    <source>
        <dbReference type="Pfam" id="PF03537"/>
    </source>
</evidence>
<dbReference type="AlphaFoldDB" id="A0A521AZP1"/>
<dbReference type="InterPro" id="IPR013785">
    <property type="entry name" value="Aldolase_TIM"/>
</dbReference>
<dbReference type="GO" id="GO:0016787">
    <property type="term" value="F:hydrolase activity"/>
    <property type="evidence" value="ECO:0007669"/>
    <property type="project" value="UniProtKB-KW"/>
</dbReference>
<keyword evidence="2" id="KW-0378">Hydrolase</keyword>
<dbReference type="Pfam" id="PF03537">
    <property type="entry name" value="Glyco_hydro_114"/>
    <property type="match status" value="1"/>
</dbReference>
<proteinExistence type="predicted"/>
<keyword evidence="3" id="KW-1185">Reference proteome</keyword>